<dbReference type="GeneID" id="3565103"/>
<feature type="region of interest" description="Disordered" evidence="1">
    <location>
        <begin position="1"/>
        <end position="21"/>
    </location>
</feature>
<proteinExistence type="evidence at protein level"/>
<reference evidence="2 3" key="1">
    <citation type="journal article" date="1998" name="Science">
        <title>Genome sequence of the nematode C. elegans: a platform for investigating biology.</title>
        <authorList>
            <consortium name="The C. elegans sequencing consortium"/>
            <person name="Sulson J.E."/>
            <person name="Waterston R."/>
        </authorList>
    </citation>
    <scope>NUCLEOTIDE SEQUENCE [LARGE SCALE GENOMIC DNA]</scope>
    <source>
        <strain evidence="2 3">Bristol N2</strain>
    </source>
</reference>
<dbReference type="EMBL" id="BX284601">
    <property type="protein sequence ID" value="CAG4685887.1"/>
    <property type="molecule type" value="Genomic_DNA"/>
</dbReference>
<dbReference type="AGR" id="WB:WBGene00021682"/>
<accession>A0A8D7ZEM6</accession>
<keyword evidence="5" id="KW-1267">Proteomics identification</keyword>
<dbReference type="CTD" id="3565103"/>
<name>A0A8D7ZEM6_CAEEL</name>
<sequence>MISKKHVESMHALPDPKETEI</sequence>
<evidence type="ECO:0000313" key="3">
    <source>
        <dbReference type="Proteomes" id="UP000001940"/>
    </source>
</evidence>
<evidence type="ECO:0000256" key="1">
    <source>
        <dbReference type="SAM" id="MobiDB-lite"/>
    </source>
</evidence>
<dbReference type="RefSeq" id="NP_001382272.1">
    <property type="nucleotide sequence ID" value="NM_001395347.1"/>
</dbReference>
<organism evidence="2 3">
    <name type="scientific">Caenorhabditis elegans</name>
    <dbReference type="NCBI Taxonomy" id="6239"/>
    <lineage>
        <taxon>Eukaryota</taxon>
        <taxon>Metazoa</taxon>
        <taxon>Ecdysozoa</taxon>
        <taxon>Nematoda</taxon>
        <taxon>Chromadorea</taxon>
        <taxon>Rhabditida</taxon>
        <taxon>Rhabditina</taxon>
        <taxon>Rhabditomorpha</taxon>
        <taxon>Rhabditoidea</taxon>
        <taxon>Rhabditidae</taxon>
        <taxon>Peloderinae</taxon>
        <taxon>Caenorhabditis</taxon>
    </lineage>
</organism>
<evidence type="ECO:0007829" key="5">
    <source>
        <dbReference type="PeptideAtlas" id="A0A8D7ZEM6"/>
    </source>
</evidence>
<dbReference type="AlphaFoldDB" id="A0A8D7ZEM6"/>
<protein>
    <submittedName>
        <fullName evidence="2">Sm domain-containing protein</fullName>
    </submittedName>
</protein>
<keyword evidence="3" id="KW-1185">Reference proteome</keyword>
<dbReference type="WormBase" id="Y48G1C.9b">
    <property type="protein sequence ID" value="CE54323"/>
    <property type="gene ID" value="WBGene00021682"/>
    <property type="gene designation" value="natc-3"/>
</dbReference>
<evidence type="ECO:0000313" key="4">
    <source>
        <dbReference type="WormBase" id="Y48G1C.9b"/>
    </source>
</evidence>
<dbReference type="Proteomes" id="UP000001940">
    <property type="component" value="Chromosome I"/>
</dbReference>
<gene>
    <name evidence="2 4" type="primary">natc-3</name>
    <name evidence="2" type="ORF">CELE_Y48G1C.9</name>
    <name evidence="4" type="ORF">Y48G1C.9</name>
</gene>
<evidence type="ECO:0000313" key="2">
    <source>
        <dbReference type="EMBL" id="CAG4685887.1"/>
    </source>
</evidence>
<dbReference type="OrthoDB" id="368909at2759"/>